<dbReference type="InterPro" id="IPR055127">
    <property type="entry name" value="YEATS2_3HBD"/>
</dbReference>
<name>A0A409WF24_PSICY</name>
<dbReference type="Proteomes" id="UP000283269">
    <property type="component" value="Unassembled WGS sequence"/>
</dbReference>
<dbReference type="STRING" id="93625.A0A409WF24"/>
<comment type="subcellular location">
    <subcellularLocation>
        <location evidence="2">Nucleus</location>
    </subcellularLocation>
</comment>
<evidence type="ECO:0000256" key="1">
    <source>
        <dbReference type="ARBA" id="ARBA00023242"/>
    </source>
</evidence>
<keyword evidence="6" id="KW-1185">Reference proteome</keyword>
<dbReference type="GO" id="GO:0005634">
    <property type="term" value="C:nucleus"/>
    <property type="evidence" value="ECO:0007669"/>
    <property type="project" value="UniProtKB-SubCell"/>
</dbReference>
<gene>
    <name evidence="5" type="ORF">CVT25_010806</name>
</gene>
<dbReference type="OrthoDB" id="1741717at2759"/>
<dbReference type="InterPro" id="IPR055129">
    <property type="entry name" value="YEATS_dom"/>
</dbReference>
<evidence type="ECO:0000256" key="2">
    <source>
        <dbReference type="PROSITE-ProRule" id="PRU00376"/>
    </source>
</evidence>
<feature type="region of interest" description="Disordered" evidence="3">
    <location>
        <begin position="1"/>
        <end position="23"/>
    </location>
</feature>
<feature type="domain" description="YEATS" evidence="4">
    <location>
        <begin position="383"/>
        <end position="532"/>
    </location>
</feature>
<dbReference type="Gene3D" id="2.60.40.1970">
    <property type="entry name" value="YEATS domain"/>
    <property type="match status" value="1"/>
</dbReference>
<feature type="region of interest" description="Disordered" evidence="3">
    <location>
        <begin position="683"/>
        <end position="705"/>
    </location>
</feature>
<dbReference type="EMBL" id="NHYD01003443">
    <property type="protein sequence ID" value="PPQ77112.1"/>
    <property type="molecule type" value="Genomic_DNA"/>
</dbReference>
<evidence type="ECO:0000256" key="3">
    <source>
        <dbReference type="SAM" id="MobiDB-lite"/>
    </source>
</evidence>
<proteinExistence type="predicted"/>
<evidence type="ECO:0000313" key="5">
    <source>
        <dbReference type="EMBL" id="PPQ77112.1"/>
    </source>
</evidence>
<organism evidence="5 6">
    <name type="scientific">Psilocybe cyanescens</name>
    <dbReference type="NCBI Taxonomy" id="93625"/>
    <lineage>
        <taxon>Eukaryota</taxon>
        <taxon>Fungi</taxon>
        <taxon>Dikarya</taxon>
        <taxon>Basidiomycota</taxon>
        <taxon>Agaricomycotina</taxon>
        <taxon>Agaricomycetes</taxon>
        <taxon>Agaricomycetidae</taxon>
        <taxon>Agaricales</taxon>
        <taxon>Agaricineae</taxon>
        <taxon>Strophariaceae</taxon>
        <taxon>Psilocybe</taxon>
    </lineage>
</organism>
<evidence type="ECO:0000313" key="6">
    <source>
        <dbReference type="Proteomes" id="UP000283269"/>
    </source>
</evidence>
<accession>A0A409WF24</accession>
<sequence length="983" mass="107864">MSSPKRRRLDDDNYMRSGFSSESQGFSHRFLSDVNAEVTTEIALKEQLSDTLESRIAWALMLQDSLKKGSGRASQDTFRSVALDALSVTEQTSAHILQYDPPAPPLGDPSRLTTSRPTPRKAPYPTPKKPAFLYIRSNPLVNATANGQHHLYLLKCPGCLRTAFTSLQGLLNHARLTHALEWGTHDECIRACAVVDNDLDVQAGIEVGVGPVGVLPGLRTIFQRAVGANVQLTLAAVEAAAGSVFGGSSATATANVTANASVENTEEQSSGADHLIKTLGFHSESPALAPFLGKETIRRGIKVWDEDRDVDIFGNDMSLSQNMQTTKRHWKMPFTPRNFAEHIKMDTKFQSTLGLGNATSMDISHNISPPEDAPRIAENVVSSKSRFHFIARIIITDRSLWLPPAQRPNGGKYTHKWMMSVDAPAYAHHITSVLNSVRVGPSDPAIPIPTPPTTSSPPFVVVGFCDRPFLAKVELSFSGTSSQHKESDLSEQKVSFEHWVDLDPLENPEVFVGQDQVLDVELDKNTVLKPPRLGHTPPGTKSLWNLAAVPVVLAEPQIVEQQQEFSTDEVPFKLSKESHTVLARIVKQFPLTLDGAKRNRIQTSTIPYRLVSNLAHFRTLVVGRRKAIEWSRARAIQEVHNQDIQNLQDERMPSLSVGDVYSWMSENGHTLREKKVAKPVKQVYIKQEQPEPPKDEKVKEEETAANTDAPVSRWCRVCGLEAKLHATTKFIKMEKVEGDVKIQSVKESYAGVATLVSDQECHIVPRVLQIAKLPNVDIQQTLSLQDSQLRCNSINNVTLDGGSMVATADPALILSIQKLVLDLRLPTFRYLSEGNTQSSKLLFPLDVFGAHRADVETRLAPTALLAHLTKQFMRVLVKDGLEVAKRDKVIASGILPSAVAAPQRGNRRAAGRKPYAQVMLTPTHILSGILTRGRGRSSSSSVSNDTLDAVILSLLSKLGIGVEADSATPSCQGESGARVKLEE</sequence>
<evidence type="ECO:0000259" key="4">
    <source>
        <dbReference type="PROSITE" id="PS51037"/>
    </source>
</evidence>
<dbReference type="InParanoid" id="A0A409WF24"/>
<dbReference type="AlphaFoldDB" id="A0A409WF24"/>
<dbReference type="InterPro" id="IPR038704">
    <property type="entry name" value="YEAST_sf"/>
</dbReference>
<dbReference type="Pfam" id="PF22951">
    <property type="entry name" value="3HBD"/>
    <property type="match status" value="1"/>
</dbReference>
<keyword evidence="1 2" id="KW-0539">Nucleus</keyword>
<dbReference type="PROSITE" id="PS51037">
    <property type="entry name" value="YEATS"/>
    <property type="match status" value="1"/>
</dbReference>
<protein>
    <recommendedName>
        <fullName evidence="4">YEATS domain-containing protein</fullName>
    </recommendedName>
</protein>
<reference evidence="5 6" key="1">
    <citation type="journal article" date="2018" name="Evol. Lett.">
        <title>Horizontal gene cluster transfer increased hallucinogenic mushroom diversity.</title>
        <authorList>
            <person name="Reynolds H.T."/>
            <person name="Vijayakumar V."/>
            <person name="Gluck-Thaler E."/>
            <person name="Korotkin H.B."/>
            <person name="Matheny P.B."/>
            <person name="Slot J.C."/>
        </authorList>
    </citation>
    <scope>NUCLEOTIDE SEQUENCE [LARGE SCALE GENOMIC DNA]</scope>
    <source>
        <strain evidence="5 6">2631</strain>
    </source>
</reference>
<comment type="caution">
    <text evidence="5">The sequence shown here is derived from an EMBL/GenBank/DDBJ whole genome shotgun (WGS) entry which is preliminary data.</text>
</comment>
<feature type="region of interest" description="Disordered" evidence="3">
    <location>
        <begin position="96"/>
        <end position="128"/>
    </location>
</feature>
<feature type="compositionally biased region" description="Basic and acidic residues" evidence="3">
    <location>
        <begin position="688"/>
        <end position="702"/>
    </location>
</feature>